<dbReference type="InterPro" id="IPR007667">
    <property type="entry name" value="Hypoxia_induced_domain"/>
</dbReference>
<dbReference type="GO" id="GO:0031966">
    <property type="term" value="C:mitochondrial membrane"/>
    <property type="evidence" value="ECO:0007669"/>
    <property type="project" value="UniProtKB-SubCell"/>
</dbReference>
<evidence type="ECO:0000313" key="8">
    <source>
        <dbReference type="EMBL" id="KAJ2848379.1"/>
    </source>
</evidence>
<comment type="subcellular location">
    <subcellularLocation>
        <location evidence="1">Mitochondrion membrane</location>
    </subcellularLocation>
</comment>
<dbReference type="Proteomes" id="UP001139887">
    <property type="component" value="Unassembled WGS sequence"/>
</dbReference>
<feature type="compositionally biased region" description="Basic and acidic residues" evidence="5">
    <location>
        <begin position="87"/>
        <end position="106"/>
    </location>
</feature>
<dbReference type="PANTHER" id="PTHR12297">
    <property type="entry name" value="HYPOXIA-INDUCBILE GENE 1 HIG1 -RELATED"/>
    <property type="match status" value="1"/>
</dbReference>
<gene>
    <name evidence="8" type="primary">RCF1</name>
    <name evidence="8" type="ORF">IWW36_003332</name>
</gene>
<evidence type="ECO:0000256" key="1">
    <source>
        <dbReference type="ARBA" id="ARBA00004325"/>
    </source>
</evidence>
<sequence>MSGPISSITGRLKEEPLVSLGVAGTIGALLYATWGIHRNNPKQTQWGMRGRVIMQGLTIAALLGYGLLRSKDASKATSPNKSSIRPIDWDKLEREAREAEAKDSETKSQTPTSPALEKLKARLQREKEAEAKSVFAKENPKK</sequence>
<feature type="transmembrane region" description="Helical" evidence="6">
    <location>
        <begin position="48"/>
        <end position="68"/>
    </location>
</feature>
<comment type="caution">
    <text evidence="8">The sequence shown here is derived from an EMBL/GenBank/DDBJ whole genome shotgun (WGS) entry which is preliminary data.</text>
</comment>
<evidence type="ECO:0000256" key="2">
    <source>
        <dbReference type="ARBA" id="ARBA00022692"/>
    </source>
</evidence>
<dbReference type="PROSITE" id="PS51503">
    <property type="entry name" value="HIG1"/>
    <property type="match status" value="1"/>
</dbReference>
<dbReference type="Pfam" id="PF04588">
    <property type="entry name" value="HIG_1_N"/>
    <property type="match status" value="1"/>
</dbReference>
<dbReference type="PANTHER" id="PTHR12297:SF18">
    <property type="entry name" value="HIG1 DOMAIN FAMILY MEMBER 2A"/>
    <property type="match status" value="1"/>
</dbReference>
<dbReference type="AlphaFoldDB" id="A0A9W8IBU1"/>
<evidence type="ECO:0000256" key="3">
    <source>
        <dbReference type="ARBA" id="ARBA00022989"/>
    </source>
</evidence>
<keyword evidence="4 6" id="KW-0472">Membrane</keyword>
<evidence type="ECO:0000313" key="9">
    <source>
        <dbReference type="Proteomes" id="UP001139887"/>
    </source>
</evidence>
<reference evidence="8" key="1">
    <citation type="submission" date="2022-07" db="EMBL/GenBank/DDBJ databases">
        <title>Phylogenomic reconstructions and comparative analyses of Kickxellomycotina fungi.</title>
        <authorList>
            <person name="Reynolds N.K."/>
            <person name="Stajich J.E."/>
            <person name="Barry K."/>
            <person name="Grigoriev I.V."/>
            <person name="Crous P."/>
            <person name="Smith M.E."/>
        </authorList>
    </citation>
    <scope>NUCLEOTIDE SEQUENCE</scope>
    <source>
        <strain evidence="8">NRRL 1566</strain>
    </source>
</reference>
<name>A0A9W8IBU1_9FUNG</name>
<evidence type="ECO:0000256" key="6">
    <source>
        <dbReference type="SAM" id="Phobius"/>
    </source>
</evidence>
<feature type="domain" description="HIG1" evidence="7">
    <location>
        <begin position="1"/>
        <end position="80"/>
    </location>
</feature>
<feature type="compositionally biased region" description="Basic and acidic residues" evidence="5">
    <location>
        <begin position="117"/>
        <end position="131"/>
    </location>
</feature>
<protein>
    <submittedName>
        <fullName evidence="8">Respiratory supercomplex factor 1, mitochondrial</fullName>
    </submittedName>
</protein>
<dbReference type="GO" id="GO:0097250">
    <property type="term" value="P:mitochondrial respirasome assembly"/>
    <property type="evidence" value="ECO:0007669"/>
    <property type="project" value="TreeGrafter"/>
</dbReference>
<keyword evidence="2 6" id="KW-0812">Transmembrane</keyword>
<dbReference type="InterPro" id="IPR050355">
    <property type="entry name" value="RCF1"/>
</dbReference>
<accession>A0A9W8IBU1</accession>
<dbReference type="EMBL" id="JANBUW010000175">
    <property type="protein sequence ID" value="KAJ2848379.1"/>
    <property type="molecule type" value="Genomic_DNA"/>
</dbReference>
<evidence type="ECO:0000256" key="5">
    <source>
        <dbReference type="SAM" id="MobiDB-lite"/>
    </source>
</evidence>
<proteinExistence type="predicted"/>
<keyword evidence="9" id="KW-1185">Reference proteome</keyword>
<keyword evidence="3 6" id="KW-1133">Transmembrane helix</keyword>
<evidence type="ECO:0000259" key="7">
    <source>
        <dbReference type="PROSITE" id="PS51503"/>
    </source>
</evidence>
<dbReference type="Gene3D" id="6.10.140.1320">
    <property type="match status" value="1"/>
</dbReference>
<feature type="transmembrane region" description="Helical" evidence="6">
    <location>
        <begin position="17"/>
        <end position="36"/>
    </location>
</feature>
<organism evidence="8 9">
    <name type="scientific">Coemansia brasiliensis</name>
    <dbReference type="NCBI Taxonomy" id="2650707"/>
    <lineage>
        <taxon>Eukaryota</taxon>
        <taxon>Fungi</taxon>
        <taxon>Fungi incertae sedis</taxon>
        <taxon>Zoopagomycota</taxon>
        <taxon>Kickxellomycotina</taxon>
        <taxon>Kickxellomycetes</taxon>
        <taxon>Kickxellales</taxon>
        <taxon>Kickxellaceae</taxon>
        <taxon>Coemansia</taxon>
    </lineage>
</organism>
<dbReference type="OrthoDB" id="6604018at2759"/>
<evidence type="ECO:0000256" key="4">
    <source>
        <dbReference type="ARBA" id="ARBA00023136"/>
    </source>
</evidence>
<feature type="region of interest" description="Disordered" evidence="5">
    <location>
        <begin position="72"/>
        <end position="142"/>
    </location>
</feature>